<feature type="region of interest" description="Disordered" evidence="3">
    <location>
        <begin position="1"/>
        <end position="24"/>
    </location>
</feature>
<comment type="cofactor">
    <cofactor evidence="1">
        <name>a divalent metal cation</name>
        <dbReference type="ChEBI" id="CHEBI:60240"/>
    </cofactor>
</comment>
<evidence type="ECO:0000313" key="6">
    <source>
        <dbReference type="Proteomes" id="UP000462055"/>
    </source>
</evidence>
<dbReference type="RefSeq" id="WP_151600366.1">
    <property type="nucleotide sequence ID" value="NZ_WBMS02000074.1"/>
</dbReference>
<evidence type="ECO:0000259" key="4">
    <source>
        <dbReference type="Pfam" id="PF13359"/>
    </source>
</evidence>
<name>A0A6I4MU10_9ACTN</name>
<keyword evidence="6" id="KW-1185">Reference proteome</keyword>
<dbReference type="Pfam" id="PF13359">
    <property type="entry name" value="DDE_Tnp_4"/>
    <property type="match status" value="1"/>
</dbReference>
<protein>
    <recommendedName>
        <fullName evidence="4">DDE Tnp4 domain-containing protein</fullName>
    </recommendedName>
</protein>
<organism evidence="5 6">
    <name type="scientific">Actinomadura physcomitrii</name>
    <dbReference type="NCBI Taxonomy" id="2650748"/>
    <lineage>
        <taxon>Bacteria</taxon>
        <taxon>Bacillati</taxon>
        <taxon>Actinomycetota</taxon>
        <taxon>Actinomycetes</taxon>
        <taxon>Streptosporangiales</taxon>
        <taxon>Thermomonosporaceae</taxon>
        <taxon>Actinomadura</taxon>
    </lineage>
</organism>
<comment type="caution">
    <text evidence="5">The sequence shown here is derived from an EMBL/GenBank/DDBJ whole genome shotgun (WGS) entry which is preliminary data.</text>
</comment>
<feature type="domain" description="DDE Tnp4" evidence="4">
    <location>
        <begin position="10"/>
        <end position="95"/>
    </location>
</feature>
<dbReference type="InterPro" id="IPR027806">
    <property type="entry name" value="HARBI1_dom"/>
</dbReference>
<dbReference type="AlphaFoldDB" id="A0A6I4MU10"/>
<keyword evidence="2" id="KW-0479">Metal-binding</keyword>
<evidence type="ECO:0000313" key="5">
    <source>
        <dbReference type="EMBL" id="MWA07424.1"/>
    </source>
</evidence>
<evidence type="ECO:0000256" key="1">
    <source>
        <dbReference type="ARBA" id="ARBA00001968"/>
    </source>
</evidence>
<gene>
    <name evidence="5" type="ORF">F8568_045300</name>
</gene>
<dbReference type="Proteomes" id="UP000462055">
    <property type="component" value="Unassembled WGS sequence"/>
</dbReference>
<accession>A0A6I4MU10</accession>
<dbReference type="GO" id="GO:0046872">
    <property type="term" value="F:metal ion binding"/>
    <property type="evidence" value="ECO:0007669"/>
    <property type="project" value="UniProtKB-KW"/>
</dbReference>
<evidence type="ECO:0000256" key="3">
    <source>
        <dbReference type="SAM" id="MobiDB-lite"/>
    </source>
</evidence>
<evidence type="ECO:0000256" key="2">
    <source>
        <dbReference type="ARBA" id="ARBA00022723"/>
    </source>
</evidence>
<proteinExistence type="predicted"/>
<dbReference type="EMBL" id="WBMS02000074">
    <property type="protein sequence ID" value="MWA07424.1"/>
    <property type="molecule type" value="Genomic_DNA"/>
</dbReference>
<sequence>MHPVPDRPARPTWASPVLPGPTHDPTAARIHGVIDALTSRSIVCYTDKGHVGAGDGIGMPYKRRKCRPLGKCEKLFNRSHAQVSTPGEQGAATLKS</sequence>
<reference evidence="5" key="1">
    <citation type="submission" date="2019-12" db="EMBL/GenBank/DDBJ databases">
        <title>Actinomadura physcomitrii sp. nov., a novel actinomycete isolated from moss [Physcomitrium sphaericum (Ludw) Fuernr].</title>
        <authorList>
            <person name="Zhuang X."/>
        </authorList>
    </citation>
    <scope>NUCLEOTIDE SEQUENCE [LARGE SCALE GENOMIC DNA]</scope>
    <source>
        <strain evidence="5">LD22</strain>
    </source>
</reference>